<evidence type="ECO:0000259" key="3">
    <source>
        <dbReference type="Pfam" id="PF11954"/>
    </source>
</evidence>
<sequence length="527" mass="55837">MAARTAATVLTLALVAAGCSAEEATPEPLADSPPAVPAAQIDRADVDAAVGDLDGFVEAMMARTGTPGVAAAVVYQDEVLYSRGFGVRKVGTDEPVDTHTRFQLASVSKPVASSVIAASVGDGAVDWADPVRRYEPEFAVADPYVSEHATFVDLLSHRSGLPDHAGDVLEDFGYDYDDIMGRLDQLPLASFRDSYAYTNFGFTAAGNAAAKAQGTDWPELSRRRIYEPLGMADTSSRFEDWANSPNHAVNHVLAEGSTTEWEAKYVREPDNQSPAGGASSSVDDMTKWIRMQLGGGEFEGRRIVDADALQYTHTSHSLSGESGTEGARDSFYGLGFNVGTDDRGRVELSHSGAFALGASTTVFMLPSEQLGIVVLSNSAPVGGSETVAAQFMDQVRNGRQTVDWAPLIAGIFDGIAEEEASPVDYATPPASVTPARSAIEHVGTFDSPFHGPAQVSADGDRLSLTVGKDGQLTYPLTHYDGDTYFFETSGENAVGPTGVTFEIANGAPASFTVEYLDKQGLGRFTRS</sequence>
<evidence type="ECO:0000256" key="1">
    <source>
        <dbReference type="SAM" id="SignalP"/>
    </source>
</evidence>
<comment type="caution">
    <text evidence="4">The sequence shown here is derived from an EMBL/GenBank/DDBJ whole genome shotgun (WGS) entry which is preliminary data.</text>
</comment>
<dbReference type="Pfam" id="PF00144">
    <property type="entry name" value="Beta-lactamase"/>
    <property type="match status" value="1"/>
</dbReference>
<feature type="domain" description="Beta-lactamase-related" evidence="2">
    <location>
        <begin position="53"/>
        <end position="394"/>
    </location>
</feature>
<evidence type="ECO:0000313" key="4">
    <source>
        <dbReference type="EMBL" id="MBM7414225.1"/>
    </source>
</evidence>
<keyword evidence="5" id="KW-1185">Reference proteome</keyword>
<dbReference type="Proteomes" id="UP000703038">
    <property type="component" value="Unassembled WGS sequence"/>
</dbReference>
<dbReference type="InterPro" id="IPR021860">
    <property type="entry name" value="Peptidase_S12_Pab87-rel_C"/>
</dbReference>
<feature type="domain" description="Peptidase S12 Pab87-related C-terminal" evidence="3">
    <location>
        <begin position="428"/>
        <end position="514"/>
    </location>
</feature>
<dbReference type="PROSITE" id="PS51257">
    <property type="entry name" value="PROKAR_LIPOPROTEIN"/>
    <property type="match status" value="1"/>
</dbReference>
<dbReference type="EMBL" id="JAFBBK010000001">
    <property type="protein sequence ID" value="MBM7414225.1"/>
    <property type="molecule type" value="Genomic_DNA"/>
</dbReference>
<dbReference type="InterPro" id="IPR001466">
    <property type="entry name" value="Beta-lactam-related"/>
</dbReference>
<dbReference type="Gene3D" id="2.40.128.600">
    <property type="match status" value="1"/>
</dbReference>
<proteinExistence type="predicted"/>
<evidence type="ECO:0000313" key="5">
    <source>
        <dbReference type="Proteomes" id="UP000703038"/>
    </source>
</evidence>
<dbReference type="PANTHER" id="PTHR46825">
    <property type="entry name" value="D-ALANYL-D-ALANINE-CARBOXYPEPTIDASE/ENDOPEPTIDASE AMPH"/>
    <property type="match status" value="1"/>
</dbReference>
<feature type="signal peptide" evidence="1">
    <location>
        <begin position="1"/>
        <end position="21"/>
    </location>
</feature>
<dbReference type="Pfam" id="PF11954">
    <property type="entry name" value="DUF3471"/>
    <property type="match status" value="1"/>
</dbReference>
<dbReference type="PANTHER" id="PTHR46825:SF15">
    <property type="entry name" value="BETA-LACTAMASE-RELATED DOMAIN-CONTAINING PROTEIN"/>
    <property type="match status" value="1"/>
</dbReference>
<name>A0ABS2KQH6_9NOCA</name>
<dbReference type="RefSeq" id="WP_204867007.1">
    <property type="nucleotide sequence ID" value="NZ_JAFBBK010000001.1"/>
</dbReference>
<dbReference type="SUPFAM" id="SSF56601">
    <property type="entry name" value="beta-lactamase/transpeptidase-like"/>
    <property type="match status" value="1"/>
</dbReference>
<gene>
    <name evidence="4" type="ORF">JOE42_000958</name>
</gene>
<protein>
    <submittedName>
        <fullName evidence="4">CubicO group peptidase (Beta-lactamase class C family)</fullName>
    </submittedName>
</protein>
<evidence type="ECO:0000259" key="2">
    <source>
        <dbReference type="Pfam" id="PF00144"/>
    </source>
</evidence>
<dbReference type="InterPro" id="IPR050491">
    <property type="entry name" value="AmpC-like"/>
</dbReference>
<keyword evidence="1" id="KW-0732">Signal</keyword>
<feature type="chain" id="PRO_5045048408" evidence="1">
    <location>
        <begin position="22"/>
        <end position="527"/>
    </location>
</feature>
<reference evidence="4 5" key="1">
    <citation type="submission" date="2021-01" db="EMBL/GenBank/DDBJ databases">
        <title>Genomics of switchgrass bacterial isolates.</title>
        <authorList>
            <person name="Shade A."/>
        </authorList>
    </citation>
    <scope>NUCLEOTIDE SEQUENCE [LARGE SCALE GENOMIC DNA]</scope>
    <source>
        <strain evidence="4 5">PvP111</strain>
    </source>
</reference>
<organism evidence="4 5">
    <name type="scientific">Rhodococcoides corynebacterioides</name>
    <dbReference type="NCBI Taxonomy" id="53972"/>
    <lineage>
        <taxon>Bacteria</taxon>
        <taxon>Bacillati</taxon>
        <taxon>Actinomycetota</taxon>
        <taxon>Actinomycetes</taxon>
        <taxon>Mycobacteriales</taxon>
        <taxon>Nocardiaceae</taxon>
        <taxon>Rhodococcoides</taxon>
    </lineage>
</organism>
<dbReference type="InterPro" id="IPR012338">
    <property type="entry name" value="Beta-lactam/transpept-like"/>
</dbReference>
<dbReference type="Gene3D" id="3.40.710.10">
    <property type="entry name" value="DD-peptidase/beta-lactamase superfamily"/>
    <property type="match status" value="1"/>
</dbReference>
<accession>A0ABS2KQH6</accession>